<dbReference type="EMBL" id="VEWK01000002">
    <property type="protein sequence ID" value="TNV14332.1"/>
    <property type="molecule type" value="Genomic_DNA"/>
</dbReference>
<sequence>MSANCDNNLVGKAQGTFEDIHMAICHRVEGTRINRDRHFFQLAFSDGIFNKNHYDKKTETKKPNECDMNSDFTTSSQPIYQDRCKFGATFSLLKRMYVERITR</sequence>
<evidence type="ECO:0000313" key="1">
    <source>
        <dbReference type="EMBL" id="TNV14332.1"/>
    </source>
</evidence>
<comment type="caution">
    <text evidence="1">The sequence shown here is derived from an EMBL/GenBank/DDBJ whole genome shotgun (WGS) entry which is preliminary data.</text>
</comment>
<dbReference type="AlphaFoldDB" id="A0A5C5CS16"/>
<name>A0A5C5CS16_9HYPH</name>
<protein>
    <submittedName>
        <fullName evidence="1">Uncharacterized protein</fullName>
    </submittedName>
</protein>
<evidence type="ECO:0000313" key="2">
    <source>
        <dbReference type="Proteomes" id="UP000313390"/>
    </source>
</evidence>
<organism evidence="1 2">
    <name type="scientific">Brucella pecoris</name>
    <dbReference type="NCBI Taxonomy" id="867683"/>
    <lineage>
        <taxon>Bacteria</taxon>
        <taxon>Pseudomonadati</taxon>
        <taxon>Pseudomonadota</taxon>
        <taxon>Alphaproteobacteria</taxon>
        <taxon>Hyphomicrobiales</taxon>
        <taxon>Brucellaceae</taxon>
        <taxon>Brucella/Ochrobactrum group</taxon>
        <taxon>Brucella</taxon>
    </lineage>
</organism>
<proteinExistence type="predicted"/>
<gene>
    <name evidence="1" type="ORF">FIB18_03595</name>
</gene>
<reference evidence="1 2" key="1">
    <citation type="journal article" date="2011" name="Int. J. Syst. Evol. Microbiol.">
        <title>Ochrobactrum pecoris sp. nov., isolated from farm animals.</title>
        <authorList>
            <person name="Kampfer P."/>
            <person name="Huber B."/>
            <person name="Busse H.J."/>
            <person name="Scholz H.C."/>
            <person name="Tomaso H."/>
            <person name="Hotzel H."/>
            <person name="Melzer F."/>
        </authorList>
    </citation>
    <scope>NUCLEOTIDE SEQUENCE [LARGE SCALE GENOMIC DNA]</scope>
    <source>
        <strain evidence="1 2">08RB2639</strain>
    </source>
</reference>
<dbReference type="Proteomes" id="UP000313390">
    <property type="component" value="Unassembled WGS sequence"/>
</dbReference>
<accession>A0A5C5CS16</accession>